<protein>
    <submittedName>
        <fullName evidence="2">Uncharacterized protein</fullName>
    </submittedName>
</protein>
<reference evidence="2" key="1">
    <citation type="submission" date="2022-05" db="EMBL/GenBank/DDBJ databases">
        <title>The Musa troglodytarum L. genome provides insights into the mechanism of non-climacteric behaviour and enrichment of carotenoids.</title>
        <authorList>
            <person name="Wang J."/>
        </authorList>
    </citation>
    <scope>NUCLEOTIDE SEQUENCE</scope>
    <source>
        <tissue evidence="2">Leaf</tissue>
    </source>
</reference>
<feature type="region of interest" description="Disordered" evidence="1">
    <location>
        <begin position="1"/>
        <end position="24"/>
    </location>
</feature>
<keyword evidence="3" id="KW-1185">Reference proteome</keyword>
<dbReference type="Proteomes" id="UP001055439">
    <property type="component" value="Chromosome 2"/>
</dbReference>
<sequence>MEGRRGGPAGHQYLKSSAGDRSDRVHDLHGLVRCRRGGEAVALQAHVPQEVHSPVARQP</sequence>
<evidence type="ECO:0000256" key="1">
    <source>
        <dbReference type="SAM" id="MobiDB-lite"/>
    </source>
</evidence>
<name>A0A9E7F632_9LILI</name>
<gene>
    <name evidence="2" type="ORF">MUK42_32764</name>
</gene>
<evidence type="ECO:0000313" key="2">
    <source>
        <dbReference type="EMBL" id="URD90144.1"/>
    </source>
</evidence>
<proteinExistence type="predicted"/>
<dbReference type="AlphaFoldDB" id="A0A9E7F632"/>
<dbReference type="EMBL" id="CP097504">
    <property type="protein sequence ID" value="URD90144.1"/>
    <property type="molecule type" value="Genomic_DNA"/>
</dbReference>
<accession>A0A9E7F632</accession>
<evidence type="ECO:0000313" key="3">
    <source>
        <dbReference type="Proteomes" id="UP001055439"/>
    </source>
</evidence>
<organism evidence="2 3">
    <name type="scientific">Musa troglodytarum</name>
    <name type="common">fe'i banana</name>
    <dbReference type="NCBI Taxonomy" id="320322"/>
    <lineage>
        <taxon>Eukaryota</taxon>
        <taxon>Viridiplantae</taxon>
        <taxon>Streptophyta</taxon>
        <taxon>Embryophyta</taxon>
        <taxon>Tracheophyta</taxon>
        <taxon>Spermatophyta</taxon>
        <taxon>Magnoliopsida</taxon>
        <taxon>Liliopsida</taxon>
        <taxon>Zingiberales</taxon>
        <taxon>Musaceae</taxon>
        <taxon>Musa</taxon>
    </lineage>
</organism>